<feature type="transmembrane region" description="Helical" evidence="2">
    <location>
        <begin position="175"/>
        <end position="196"/>
    </location>
</feature>
<feature type="transmembrane region" description="Helical" evidence="2">
    <location>
        <begin position="203"/>
        <end position="225"/>
    </location>
</feature>
<proteinExistence type="predicted"/>
<dbReference type="InterPro" id="IPR045338">
    <property type="entry name" value="DUF6535"/>
</dbReference>
<keyword evidence="5" id="KW-1185">Reference proteome</keyword>
<dbReference type="STRING" id="1051891.A0A0C3QBK3"/>
<evidence type="ECO:0000313" key="5">
    <source>
        <dbReference type="Proteomes" id="UP000054248"/>
    </source>
</evidence>
<name>A0A0C3QBK3_9AGAM</name>
<evidence type="ECO:0000256" key="2">
    <source>
        <dbReference type="SAM" id="Phobius"/>
    </source>
</evidence>
<organism evidence="4 5">
    <name type="scientific">Tulasnella calospora MUT 4182</name>
    <dbReference type="NCBI Taxonomy" id="1051891"/>
    <lineage>
        <taxon>Eukaryota</taxon>
        <taxon>Fungi</taxon>
        <taxon>Dikarya</taxon>
        <taxon>Basidiomycota</taxon>
        <taxon>Agaricomycotina</taxon>
        <taxon>Agaricomycetes</taxon>
        <taxon>Cantharellales</taxon>
        <taxon>Tulasnellaceae</taxon>
        <taxon>Tulasnella</taxon>
    </lineage>
</organism>
<keyword evidence="2" id="KW-1133">Transmembrane helix</keyword>
<accession>A0A0C3QBK3</accession>
<dbReference type="AlphaFoldDB" id="A0A0C3QBK3"/>
<protein>
    <recommendedName>
        <fullName evidence="3">DUF6535 domain-containing protein</fullName>
    </recommendedName>
</protein>
<reference evidence="5" key="2">
    <citation type="submission" date="2015-01" db="EMBL/GenBank/DDBJ databases">
        <title>Evolutionary Origins and Diversification of the Mycorrhizal Mutualists.</title>
        <authorList>
            <consortium name="DOE Joint Genome Institute"/>
            <consortium name="Mycorrhizal Genomics Consortium"/>
            <person name="Kohler A."/>
            <person name="Kuo A."/>
            <person name="Nagy L.G."/>
            <person name="Floudas D."/>
            <person name="Copeland A."/>
            <person name="Barry K.W."/>
            <person name="Cichocki N."/>
            <person name="Veneault-Fourrey C."/>
            <person name="LaButti K."/>
            <person name="Lindquist E.A."/>
            <person name="Lipzen A."/>
            <person name="Lundell T."/>
            <person name="Morin E."/>
            <person name="Murat C."/>
            <person name="Riley R."/>
            <person name="Ohm R."/>
            <person name="Sun H."/>
            <person name="Tunlid A."/>
            <person name="Henrissat B."/>
            <person name="Grigoriev I.V."/>
            <person name="Hibbett D.S."/>
            <person name="Martin F."/>
        </authorList>
    </citation>
    <scope>NUCLEOTIDE SEQUENCE [LARGE SCALE GENOMIC DNA]</scope>
    <source>
        <strain evidence="5">MUT 4182</strain>
    </source>
</reference>
<gene>
    <name evidence="4" type="ORF">M407DRAFT_22937</name>
</gene>
<dbReference type="Pfam" id="PF20153">
    <property type="entry name" value="DUF6535"/>
    <property type="match status" value="1"/>
</dbReference>
<keyword evidence="2" id="KW-0472">Membrane</keyword>
<feature type="region of interest" description="Disordered" evidence="1">
    <location>
        <begin position="378"/>
        <end position="398"/>
    </location>
</feature>
<feature type="transmembrane region" description="Helical" evidence="2">
    <location>
        <begin position="109"/>
        <end position="133"/>
    </location>
</feature>
<sequence>MEDFKRESRRSIDIREFKLDTLALSYHILTGRTALALRQLLLKCGGIQGALFSAINTAFISISITSLTPDPAADSLAEINALLRHSISSPGNNTLPVFGSPKTTSSNMIAIISNCFLFSSLCCSLLSAMGGMLGKEWLQNLDQAGQDGPLEYQVLSRQEKLNGIQQWHFEGLVQLLPNLLILSVLLFFVGLSISLFPISRPVAIVVVVFVAIAMGLSLATIVAAATAPLCPFQTALSRALRHAGTFLSERMNAFHGTESNLFTLPNMNLGASDLETVTLDTGSSETRGDIQVFKDHPILSRPELTCSMEISYLSYLKLGTGDTRCEEGEYVLKLVFLEAGLQRNEPHLWTGVGYLTSQPYDDQILGMVARMISKHCSGHTGGPLHPSSTTNSASGQAHAPATSLVPADDLIANLTIALRAFGTLTREYEGIDLDLCIAFMRRIREFALQDAIGGAFRESVWKSLPLLSWKMEHGHFRGEDVRFRFWVEWVCLARALYQYKSRTEWDENLLFSLWTALECLIDERSSSLGTVLGQNLVLDFVRLILEEPKGSGLAGLERHPKLLAHMSSLLKTEIAGPGKQEWLNLLFRNRSRLFCKSSDSLQDIWIKNGLTVHVLDCLKASQTKDELYHALTILEDIAISPQRSQKFIEDGFIDAVTEVMLRVNAMQELFDKQWGIWQLYGFEALLCMWMRSGGRLGRGWPTDKLLSAISPALARLTRGMERKPVKDASEMQAPGFYMPGSLWRSDGYNPYSQLLSFISDIKNRRPATALIARSVDIAMNRICNQLGRPLAWNYVLYAAPIPRISCSRLMDDYASLL</sequence>
<feature type="domain" description="DUF6535" evidence="3">
    <location>
        <begin position="50"/>
        <end position="196"/>
    </location>
</feature>
<dbReference type="EMBL" id="KN823002">
    <property type="protein sequence ID" value="KIO27885.1"/>
    <property type="molecule type" value="Genomic_DNA"/>
</dbReference>
<evidence type="ECO:0000256" key="1">
    <source>
        <dbReference type="SAM" id="MobiDB-lite"/>
    </source>
</evidence>
<dbReference type="Proteomes" id="UP000054248">
    <property type="component" value="Unassembled WGS sequence"/>
</dbReference>
<keyword evidence="2" id="KW-0812">Transmembrane</keyword>
<evidence type="ECO:0000259" key="3">
    <source>
        <dbReference type="Pfam" id="PF20153"/>
    </source>
</evidence>
<evidence type="ECO:0000313" key="4">
    <source>
        <dbReference type="EMBL" id="KIO27885.1"/>
    </source>
</evidence>
<reference evidence="4 5" key="1">
    <citation type="submission" date="2014-04" db="EMBL/GenBank/DDBJ databases">
        <authorList>
            <consortium name="DOE Joint Genome Institute"/>
            <person name="Kuo A."/>
            <person name="Girlanda M."/>
            <person name="Perotto S."/>
            <person name="Kohler A."/>
            <person name="Nagy L.G."/>
            <person name="Floudas D."/>
            <person name="Copeland A."/>
            <person name="Barry K.W."/>
            <person name="Cichocki N."/>
            <person name="Veneault-Fourrey C."/>
            <person name="LaButti K."/>
            <person name="Lindquist E.A."/>
            <person name="Lipzen A."/>
            <person name="Lundell T."/>
            <person name="Morin E."/>
            <person name="Murat C."/>
            <person name="Sun H."/>
            <person name="Tunlid A."/>
            <person name="Henrissat B."/>
            <person name="Grigoriev I.V."/>
            <person name="Hibbett D.S."/>
            <person name="Martin F."/>
            <person name="Nordberg H.P."/>
            <person name="Cantor M.N."/>
            <person name="Hua S.X."/>
        </authorList>
    </citation>
    <scope>NUCLEOTIDE SEQUENCE [LARGE SCALE GENOMIC DNA]</scope>
    <source>
        <strain evidence="4 5">MUT 4182</strain>
    </source>
</reference>
<dbReference type="HOGENOM" id="CLU_345881_0_0_1"/>
<feature type="compositionally biased region" description="Polar residues" evidence="1">
    <location>
        <begin position="386"/>
        <end position="395"/>
    </location>
</feature>
<dbReference type="OrthoDB" id="3328979at2759"/>